<protein>
    <recommendedName>
        <fullName evidence="2">HPP transmembrane region domain-containing protein</fullName>
    </recommendedName>
</protein>
<feature type="domain" description="HPP transmembrane region" evidence="2">
    <location>
        <begin position="321"/>
        <end position="476"/>
    </location>
</feature>
<dbReference type="InterPro" id="IPR058581">
    <property type="entry name" value="TM_HPP"/>
</dbReference>
<name>A0A3M7KVS0_AUXPR</name>
<dbReference type="PANTHER" id="PTHR33741:SF5">
    <property type="entry name" value="TRANSMEMBRANE PROTEIN DDB_G0269096-RELATED"/>
    <property type="match status" value="1"/>
</dbReference>
<keyword evidence="1" id="KW-0812">Transmembrane</keyword>
<keyword evidence="1" id="KW-1133">Transmembrane helix</keyword>
<dbReference type="EMBL" id="QOKY01000179">
    <property type="protein sequence ID" value="RMZ54447.1"/>
    <property type="molecule type" value="Genomic_DNA"/>
</dbReference>
<feature type="transmembrane region" description="Helical" evidence="1">
    <location>
        <begin position="326"/>
        <end position="347"/>
    </location>
</feature>
<keyword evidence="1" id="KW-0472">Membrane</keyword>
<dbReference type="Pfam" id="PF04982">
    <property type="entry name" value="TM_HPP"/>
    <property type="match status" value="1"/>
</dbReference>
<comment type="caution">
    <text evidence="3">The sequence shown here is derived from an EMBL/GenBank/DDBJ whole genome shotgun (WGS) entry which is preliminary data.</text>
</comment>
<reference evidence="4" key="1">
    <citation type="journal article" date="2018" name="Algal Res.">
        <title>Characterization of plant carbon substrate utilization by Auxenochlorella protothecoides.</title>
        <authorList>
            <person name="Vogler B.W."/>
            <person name="Starkenburg S.R."/>
            <person name="Sudasinghe N."/>
            <person name="Schambach J.Y."/>
            <person name="Rollin J.A."/>
            <person name="Pattathil S."/>
            <person name="Barry A.N."/>
        </authorList>
    </citation>
    <scope>NUCLEOTIDE SEQUENCE [LARGE SCALE GENOMIC DNA]</scope>
    <source>
        <strain evidence="4">UTEX 25</strain>
    </source>
</reference>
<evidence type="ECO:0000259" key="2">
    <source>
        <dbReference type="Pfam" id="PF04982"/>
    </source>
</evidence>
<sequence>MKETVIRVEDQPLPRPVDDGSLEWAPGVGVGLPDRVRDASVSVSAALIATAVRNGAAGAMVATTRILLAFNALAFSRQVVVAMVNRGSAAEAGQLCCVAVEGGNSDIVVRLSIELLVSGFTREAAAVAAAFYAAARMRWASADPVAQLLSQAIVAAVRAEHAEQVADVTDQLVEGSQNELVLDIMRAMVAEGHGQEAGEISVAALKLGKADVLSQITHELGGAGEVGVLTSVGVNAAVAGAKAAADSLMEATTHLAGCQPCAGGACAAEPALKALPPAPTAGKSPAPSENGKGLPPESWSEYFRGLPYKLRGGLDTALPIPDVHELFWSFVGAFVSIMAISLLNHFAGVEEQIVYLVGSFGASAVLLFAVTESKLAQPRNFVGGQILGALVGLGIRHAIHVPWVASPLAMALSLTGMQLTSTTHPPGGATALIIAASASIPKWAGFSYVVGVAGGCAIMLAVALITNNLAPRRRYPTFWW</sequence>
<proteinExistence type="predicted"/>
<gene>
    <name evidence="3" type="ORF">APUTEX25_002023</name>
</gene>
<organism evidence="3 4">
    <name type="scientific">Auxenochlorella protothecoides</name>
    <name type="common">Green microalga</name>
    <name type="synonym">Chlorella protothecoides</name>
    <dbReference type="NCBI Taxonomy" id="3075"/>
    <lineage>
        <taxon>Eukaryota</taxon>
        <taxon>Viridiplantae</taxon>
        <taxon>Chlorophyta</taxon>
        <taxon>core chlorophytes</taxon>
        <taxon>Trebouxiophyceae</taxon>
        <taxon>Chlorellales</taxon>
        <taxon>Chlorellaceae</taxon>
        <taxon>Auxenochlorella</taxon>
    </lineage>
</organism>
<evidence type="ECO:0000313" key="4">
    <source>
        <dbReference type="Proteomes" id="UP000279271"/>
    </source>
</evidence>
<accession>A0A3M7KVS0</accession>
<dbReference type="Proteomes" id="UP000279271">
    <property type="component" value="Unassembled WGS sequence"/>
</dbReference>
<dbReference type="InterPro" id="IPR007065">
    <property type="entry name" value="HPP"/>
</dbReference>
<feature type="transmembrane region" description="Helical" evidence="1">
    <location>
        <begin position="353"/>
        <end position="370"/>
    </location>
</feature>
<feature type="transmembrane region" description="Helical" evidence="1">
    <location>
        <begin position="446"/>
        <end position="465"/>
    </location>
</feature>
<evidence type="ECO:0000256" key="1">
    <source>
        <dbReference type="SAM" id="Phobius"/>
    </source>
</evidence>
<feature type="transmembrane region" description="Helical" evidence="1">
    <location>
        <begin position="382"/>
        <end position="405"/>
    </location>
</feature>
<evidence type="ECO:0000313" key="3">
    <source>
        <dbReference type="EMBL" id="RMZ54447.1"/>
    </source>
</evidence>
<dbReference type="PANTHER" id="PTHR33741">
    <property type="entry name" value="TRANSMEMBRANE PROTEIN DDB_G0269096-RELATED"/>
    <property type="match status" value="1"/>
</dbReference>
<dbReference type="AlphaFoldDB" id="A0A3M7KVS0"/>